<comment type="caution">
    <text evidence="10">The sequence shown here is derived from an EMBL/GenBank/DDBJ whole genome shotgun (WGS) entry which is preliminary data.</text>
</comment>
<feature type="region of interest" description="Disordered" evidence="8">
    <location>
        <begin position="509"/>
        <end position="529"/>
    </location>
</feature>
<feature type="compositionally biased region" description="Polar residues" evidence="8">
    <location>
        <begin position="515"/>
        <end position="529"/>
    </location>
</feature>
<keyword evidence="5" id="KW-0804">Transcription</keyword>
<dbReference type="Pfam" id="PF07528">
    <property type="entry name" value="DZF_N"/>
    <property type="match status" value="1"/>
</dbReference>
<name>A0AAV7K916_9METZ</name>
<feature type="region of interest" description="Disordered" evidence="8">
    <location>
        <begin position="1"/>
        <end position="56"/>
    </location>
</feature>
<dbReference type="GO" id="GO:0071013">
    <property type="term" value="C:catalytic step 2 spliceosome"/>
    <property type="evidence" value="ECO:0007669"/>
    <property type="project" value="TreeGrafter"/>
</dbReference>
<feature type="domain" description="DZF" evidence="9">
    <location>
        <begin position="146"/>
        <end position="528"/>
    </location>
</feature>
<evidence type="ECO:0000256" key="7">
    <source>
        <dbReference type="SAM" id="Coils"/>
    </source>
</evidence>
<dbReference type="Gene3D" id="3.30.460.10">
    <property type="entry name" value="Beta Polymerase, domain 2"/>
    <property type="match status" value="1"/>
</dbReference>
<keyword evidence="3" id="KW-0238">DNA-binding</keyword>
<evidence type="ECO:0000256" key="1">
    <source>
        <dbReference type="ARBA" id="ARBA00004123"/>
    </source>
</evidence>
<evidence type="ECO:0000256" key="8">
    <source>
        <dbReference type="SAM" id="MobiDB-lite"/>
    </source>
</evidence>
<keyword evidence="6" id="KW-0539">Nucleus</keyword>
<dbReference type="PANTHER" id="PTHR46447:SF1">
    <property type="entry name" value="INTERLEUKIN ENHANCER-BINDING FACTOR 2"/>
    <property type="match status" value="1"/>
</dbReference>
<dbReference type="Proteomes" id="UP001165289">
    <property type="component" value="Unassembled WGS sequence"/>
</dbReference>
<keyword evidence="7" id="KW-0175">Coiled coil</keyword>
<evidence type="ECO:0000256" key="2">
    <source>
        <dbReference type="ARBA" id="ARBA00023015"/>
    </source>
</evidence>
<evidence type="ECO:0000256" key="5">
    <source>
        <dbReference type="ARBA" id="ARBA00023163"/>
    </source>
</evidence>
<dbReference type="InterPro" id="IPR049401">
    <property type="entry name" value="DZF_dom_N"/>
</dbReference>
<evidence type="ECO:0000256" key="6">
    <source>
        <dbReference type="ARBA" id="ARBA00023242"/>
    </source>
</evidence>
<dbReference type="PROSITE" id="PS51703">
    <property type="entry name" value="DZF"/>
    <property type="match status" value="1"/>
</dbReference>
<dbReference type="GO" id="GO:0003725">
    <property type="term" value="F:double-stranded RNA binding"/>
    <property type="evidence" value="ECO:0007669"/>
    <property type="project" value="TreeGrafter"/>
</dbReference>
<dbReference type="Pfam" id="PF20965">
    <property type="entry name" value="DZF_C"/>
    <property type="match status" value="1"/>
</dbReference>
<evidence type="ECO:0000259" key="9">
    <source>
        <dbReference type="PROSITE" id="PS51703"/>
    </source>
</evidence>
<dbReference type="GO" id="GO:0045893">
    <property type="term" value="P:positive regulation of DNA-templated transcription"/>
    <property type="evidence" value="ECO:0007669"/>
    <property type="project" value="TreeGrafter"/>
</dbReference>
<dbReference type="InterPro" id="IPR043519">
    <property type="entry name" value="NT_sf"/>
</dbReference>
<keyword evidence="11" id="KW-1185">Reference proteome</keyword>
<keyword evidence="4" id="KW-0010">Activator</keyword>
<dbReference type="GO" id="GO:0003677">
    <property type="term" value="F:DNA binding"/>
    <property type="evidence" value="ECO:0007669"/>
    <property type="project" value="UniProtKB-KW"/>
</dbReference>
<comment type="subcellular location">
    <subcellularLocation>
        <location evidence="1">Nucleus</location>
    </subcellularLocation>
</comment>
<evidence type="ECO:0000256" key="3">
    <source>
        <dbReference type="ARBA" id="ARBA00023125"/>
    </source>
</evidence>
<organism evidence="10 11">
    <name type="scientific">Oopsacas minuta</name>
    <dbReference type="NCBI Taxonomy" id="111878"/>
    <lineage>
        <taxon>Eukaryota</taxon>
        <taxon>Metazoa</taxon>
        <taxon>Porifera</taxon>
        <taxon>Hexactinellida</taxon>
        <taxon>Hexasterophora</taxon>
        <taxon>Lyssacinosida</taxon>
        <taxon>Leucopsacidae</taxon>
        <taxon>Oopsacas</taxon>
    </lineage>
</organism>
<keyword evidence="2" id="KW-0805">Transcription regulation</keyword>
<feature type="coiled-coil region" evidence="7">
    <location>
        <begin position="244"/>
        <end position="287"/>
    </location>
</feature>
<gene>
    <name evidence="10" type="ORF">LOD99_246</name>
</gene>
<evidence type="ECO:0000256" key="4">
    <source>
        <dbReference type="ARBA" id="ARBA00023159"/>
    </source>
</evidence>
<dbReference type="PANTHER" id="PTHR46447">
    <property type="entry name" value="INTERLEUKIN ENHANCER-BINDING FACTOR"/>
    <property type="match status" value="1"/>
</dbReference>
<dbReference type="SUPFAM" id="SSF81301">
    <property type="entry name" value="Nucleotidyltransferase"/>
    <property type="match status" value="1"/>
</dbReference>
<proteinExistence type="predicted"/>
<dbReference type="Gene3D" id="1.10.1410.40">
    <property type="match status" value="1"/>
</dbReference>
<dbReference type="InterPro" id="IPR052134">
    <property type="entry name" value="ILF2"/>
</dbReference>
<sequence>MSEEMEESVPTTQDTTAGDDNAETETTLVEENPDKTTPTDNSESKPRPRYFPYRRGPHFRRGCPGGPLHHAPFRMGYHMYPPKRIWSPRPYMMPPHTTPYMPYSDPPISPTDASFPQEQVPSTQHWLKHLENAIFRPCFDWLEATEAFPRVNPEIDDSALNEALTLRGEELLPSETEIKVVVELVDMILAASKRIASSDEEADKEIKLDEAILVGSFKKQTYTKGATTADIVILLKELPTEARLDKLNERLIEQTRAVAIEELEKHKQELEAKIEQLKSDQKEVDENELSVCMQKLNNYPSEPEYSCTTNKLTSSSLLVISSKGASAKIFVTTESSLIKQEDNTEDRVDLSTFEFSLRMVRHAKWFESTCMSDTIPCLVRVLKDMKKRFPGWKAFNPWLMDLVAQKAVLDKCNEPREIGAAFRYVLQFISAGCFLLGYYGVEDPCEKQCPAAQYSLGDEAKDEITLAGQILLRMLQNGAYREIIGGQGIQVLDLSRPFSVGGIQFAPPQRAFEPTPTSEDITPTIQTLA</sequence>
<dbReference type="InterPro" id="IPR006561">
    <property type="entry name" value="DZF_dom"/>
</dbReference>
<evidence type="ECO:0000313" key="10">
    <source>
        <dbReference type="EMBL" id="KAI6657500.1"/>
    </source>
</evidence>
<accession>A0AAV7K916</accession>
<dbReference type="AlphaFoldDB" id="A0AAV7K916"/>
<protein>
    <submittedName>
        <fullName evidence="10">Interleukin enhancer-binding factor 2</fullName>
    </submittedName>
</protein>
<dbReference type="EMBL" id="JAKMXF010000111">
    <property type="protein sequence ID" value="KAI6657500.1"/>
    <property type="molecule type" value="Genomic_DNA"/>
</dbReference>
<evidence type="ECO:0000313" key="11">
    <source>
        <dbReference type="Proteomes" id="UP001165289"/>
    </source>
</evidence>
<dbReference type="InterPro" id="IPR049402">
    <property type="entry name" value="DZF_dom_C"/>
</dbReference>
<reference evidence="10 11" key="1">
    <citation type="journal article" date="2023" name="BMC Biol.">
        <title>The compact genome of the sponge Oopsacas minuta (Hexactinellida) is lacking key metazoan core genes.</title>
        <authorList>
            <person name="Santini S."/>
            <person name="Schenkelaars Q."/>
            <person name="Jourda C."/>
            <person name="Duchesne M."/>
            <person name="Belahbib H."/>
            <person name="Rocher C."/>
            <person name="Selva M."/>
            <person name="Riesgo A."/>
            <person name="Vervoort M."/>
            <person name="Leys S.P."/>
            <person name="Kodjabachian L."/>
            <person name="Le Bivic A."/>
            <person name="Borchiellini C."/>
            <person name="Claverie J.M."/>
            <person name="Renard E."/>
        </authorList>
    </citation>
    <scope>NUCLEOTIDE SEQUENCE [LARGE SCALE GENOMIC DNA]</scope>
    <source>
        <strain evidence="10">SPO-2</strain>
    </source>
</reference>
<dbReference type="SMART" id="SM00572">
    <property type="entry name" value="DZF"/>
    <property type="match status" value="1"/>
</dbReference>
<feature type="compositionally biased region" description="Polar residues" evidence="8">
    <location>
        <begin position="9"/>
        <end position="41"/>
    </location>
</feature>
<dbReference type="PROSITE" id="PS50152">
    <property type="entry name" value="25A_SYNTH_3"/>
    <property type="match status" value="1"/>
</dbReference>